<dbReference type="InterPro" id="IPR026992">
    <property type="entry name" value="DIOX_N"/>
</dbReference>
<evidence type="ECO:0000259" key="3">
    <source>
        <dbReference type="Pfam" id="PF14226"/>
    </source>
</evidence>
<reference evidence="4 5" key="1">
    <citation type="journal article" date="2024" name="Plant J.">
        <title>Genome sequences and population genomics reveal climatic adaptation and genomic divergence between two closely related sweetgum species.</title>
        <authorList>
            <person name="Xu W.Q."/>
            <person name="Ren C.Q."/>
            <person name="Zhang X.Y."/>
            <person name="Comes H.P."/>
            <person name="Liu X.H."/>
            <person name="Li Y.G."/>
            <person name="Kettle C.J."/>
            <person name="Jalonen R."/>
            <person name="Gaisberger H."/>
            <person name="Ma Y.Z."/>
            <person name="Qiu Y.X."/>
        </authorList>
    </citation>
    <scope>NUCLEOTIDE SEQUENCE [LARGE SCALE GENOMIC DNA]</scope>
    <source>
        <strain evidence="4">Hangzhou</strain>
    </source>
</reference>
<dbReference type="GO" id="GO:0046872">
    <property type="term" value="F:metal ion binding"/>
    <property type="evidence" value="ECO:0007669"/>
    <property type="project" value="UniProtKB-KW"/>
</dbReference>
<sequence length="93" mass="10410">MESPPAEAVNFGKSLIVPSVQELAKEPINKIPPRYVHPDQDRPIFSADTLLPSVPVIDLQSLAFGDLVESELEKLHSACIDWGFFQSRRSTYE</sequence>
<protein>
    <recommendedName>
        <fullName evidence="3">Non-haem dioxygenase N-terminal domain-containing protein</fullName>
    </recommendedName>
</protein>
<keyword evidence="2" id="KW-0408">Iron</keyword>
<gene>
    <name evidence="4" type="ORF">L1049_009893</name>
</gene>
<organism evidence="4 5">
    <name type="scientific">Liquidambar formosana</name>
    <name type="common">Formosan gum</name>
    <dbReference type="NCBI Taxonomy" id="63359"/>
    <lineage>
        <taxon>Eukaryota</taxon>
        <taxon>Viridiplantae</taxon>
        <taxon>Streptophyta</taxon>
        <taxon>Embryophyta</taxon>
        <taxon>Tracheophyta</taxon>
        <taxon>Spermatophyta</taxon>
        <taxon>Magnoliopsida</taxon>
        <taxon>eudicotyledons</taxon>
        <taxon>Gunneridae</taxon>
        <taxon>Pentapetalae</taxon>
        <taxon>Saxifragales</taxon>
        <taxon>Altingiaceae</taxon>
        <taxon>Liquidambar</taxon>
    </lineage>
</organism>
<name>A0AAP0N6J6_LIQFO</name>
<dbReference type="AlphaFoldDB" id="A0AAP0N6J6"/>
<dbReference type="SUPFAM" id="SSF51197">
    <property type="entry name" value="Clavaminate synthase-like"/>
    <property type="match status" value="1"/>
</dbReference>
<proteinExistence type="predicted"/>
<keyword evidence="5" id="KW-1185">Reference proteome</keyword>
<keyword evidence="1" id="KW-0479">Metal-binding</keyword>
<dbReference type="EMBL" id="JBBPBK010000016">
    <property type="protein sequence ID" value="KAK9267467.1"/>
    <property type="molecule type" value="Genomic_DNA"/>
</dbReference>
<evidence type="ECO:0000313" key="4">
    <source>
        <dbReference type="EMBL" id="KAK9267467.1"/>
    </source>
</evidence>
<accession>A0AAP0N6J6</accession>
<dbReference type="Proteomes" id="UP001415857">
    <property type="component" value="Unassembled WGS sequence"/>
</dbReference>
<feature type="domain" description="Non-haem dioxygenase N-terminal" evidence="3">
    <location>
        <begin position="54"/>
        <end position="86"/>
    </location>
</feature>
<dbReference type="Gene3D" id="2.60.120.330">
    <property type="entry name" value="B-lactam Antibiotic, Isopenicillin N Synthase, Chain"/>
    <property type="match status" value="1"/>
</dbReference>
<evidence type="ECO:0000256" key="1">
    <source>
        <dbReference type="ARBA" id="ARBA00022723"/>
    </source>
</evidence>
<evidence type="ECO:0000256" key="2">
    <source>
        <dbReference type="ARBA" id="ARBA00023004"/>
    </source>
</evidence>
<dbReference type="InterPro" id="IPR027443">
    <property type="entry name" value="IPNS-like_sf"/>
</dbReference>
<evidence type="ECO:0000313" key="5">
    <source>
        <dbReference type="Proteomes" id="UP001415857"/>
    </source>
</evidence>
<comment type="caution">
    <text evidence="4">The sequence shown here is derived from an EMBL/GenBank/DDBJ whole genome shotgun (WGS) entry which is preliminary data.</text>
</comment>
<dbReference type="Pfam" id="PF14226">
    <property type="entry name" value="DIOX_N"/>
    <property type="match status" value="1"/>
</dbReference>